<dbReference type="OrthoDB" id="10051906at2759"/>
<protein>
    <recommendedName>
        <fullName evidence="5">Coiled-coil domain-containing protein 157</fullName>
    </recommendedName>
</protein>
<evidence type="ECO:0000313" key="3">
    <source>
        <dbReference type="EMBL" id="TRY62228.1"/>
    </source>
</evidence>
<organism evidence="3 4">
    <name type="scientific">Danionella cerebrum</name>
    <dbReference type="NCBI Taxonomy" id="2873325"/>
    <lineage>
        <taxon>Eukaryota</taxon>
        <taxon>Metazoa</taxon>
        <taxon>Chordata</taxon>
        <taxon>Craniata</taxon>
        <taxon>Vertebrata</taxon>
        <taxon>Euteleostomi</taxon>
        <taxon>Actinopterygii</taxon>
        <taxon>Neopterygii</taxon>
        <taxon>Teleostei</taxon>
        <taxon>Ostariophysi</taxon>
        <taxon>Cypriniformes</taxon>
        <taxon>Danionidae</taxon>
        <taxon>Danioninae</taxon>
        <taxon>Danionella</taxon>
    </lineage>
</organism>
<dbReference type="PANTHER" id="PTHR43696">
    <property type="entry name" value="COILED-COIL DOMAIN-CONTAINING PROTEIN 157"/>
    <property type="match status" value="1"/>
</dbReference>
<sequence length="612" mass="70437">MTHLLGSQDCIDSLRRDLIDLQGVLLEVFCNTGPARFPSWKFPDKLSCNLDLVSLLEEYDYVDGDTEFSQHSHVVLQELLIDRLVLLLQSFNTHTEGLIRKQEAFSPDQEEASGSIGPVVKRYWKNLLLISGQQKQESRAVSCQTVEPGQLPCESCARVQAVMKDSSGAVMSLCQSLGLPCSMQGFLEAVEEMQQLGRLSPSDIIQWASEQQRDLSRVGKHVLEVRETVEPLKKKLKEAEMEREKVKKQFSDSVKREKEEKRKLEEDWERRMLDVRVKGEEALRKLKQEQEEIEKGVTVLQDENSELSAEVKSLTEVQQSLEYTRDSLQQEVQKMHSLEATLREIKEHSRNLEEELSNTQILLEKESARNHSVQRQHEALQVKQTALRKHLDELLRQNEELHSSLDESEEEKTHLADKLTEIRREKDSIQEQLSQQQSECLSLCDEKQRHLTRISELEERMVHLEERLEETVQRERLLVAYPELNPRAAPQTSGDVVCDMEQQLRANSVRIMVLQKENASLNKSLTRLKDSEERRRSSESRNTEMDTSGESPSMGHIDSTSTPCNTSCSSSPSPMLHHQTLTLSVHQDAEERFRSIRQAARSRSAGTRRRRK</sequence>
<name>A0A553N9X0_9TELE</name>
<proteinExistence type="predicted"/>
<feature type="region of interest" description="Disordered" evidence="2">
    <location>
        <begin position="524"/>
        <end position="579"/>
    </location>
</feature>
<dbReference type="PANTHER" id="PTHR43696:SF9">
    <property type="entry name" value="COILED-COIL DOMAIN-CONTAINING PROTEIN 157"/>
    <property type="match status" value="1"/>
</dbReference>
<feature type="compositionally biased region" description="Low complexity" evidence="2">
    <location>
        <begin position="559"/>
        <end position="574"/>
    </location>
</feature>
<evidence type="ECO:0000256" key="2">
    <source>
        <dbReference type="SAM" id="MobiDB-lite"/>
    </source>
</evidence>
<feature type="compositionally biased region" description="Basic and acidic residues" evidence="2">
    <location>
        <begin position="527"/>
        <end position="544"/>
    </location>
</feature>
<evidence type="ECO:0008006" key="5">
    <source>
        <dbReference type="Google" id="ProtNLM"/>
    </source>
</evidence>
<dbReference type="STRING" id="623744.A0A553N9X0"/>
<keyword evidence="1" id="KW-0175">Coiled coil</keyword>
<dbReference type="AlphaFoldDB" id="A0A553N9X0"/>
<feature type="coiled-coil region" evidence="1">
    <location>
        <begin position="222"/>
        <end position="474"/>
    </location>
</feature>
<reference evidence="3 4" key="1">
    <citation type="journal article" date="2019" name="Sci. Data">
        <title>Hybrid genome assembly and annotation of Danionella translucida.</title>
        <authorList>
            <person name="Kadobianskyi M."/>
            <person name="Schulze L."/>
            <person name="Schuelke M."/>
            <person name="Judkewitz B."/>
        </authorList>
    </citation>
    <scope>NUCLEOTIDE SEQUENCE [LARGE SCALE GENOMIC DNA]</scope>
    <source>
        <strain evidence="3 4">Bolton</strain>
    </source>
</reference>
<accession>A0A553N9X0</accession>
<comment type="caution">
    <text evidence="3">The sequence shown here is derived from an EMBL/GenBank/DDBJ whole genome shotgun (WGS) entry which is preliminary data.</text>
</comment>
<evidence type="ECO:0000313" key="4">
    <source>
        <dbReference type="Proteomes" id="UP000316079"/>
    </source>
</evidence>
<dbReference type="InterPro" id="IPR029681">
    <property type="entry name" value="CCDC157"/>
</dbReference>
<evidence type="ECO:0000256" key="1">
    <source>
        <dbReference type="SAM" id="Coils"/>
    </source>
</evidence>
<keyword evidence="4" id="KW-1185">Reference proteome</keyword>
<dbReference type="Proteomes" id="UP000316079">
    <property type="component" value="Unassembled WGS sequence"/>
</dbReference>
<gene>
    <name evidence="3" type="ORF">DNTS_024368</name>
</gene>
<dbReference type="EMBL" id="SRMA01027014">
    <property type="protein sequence ID" value="TRY62228.1"/>
    <property type="molecule type" value="Genomic_DNA"/>
</dbReference>